<feature type="region of interest" description="Disordered" evidence="4">
    <location>
        <begin position="60"/>
        <end position="136"/>
    </location>
</feature>
<comment type="subunit">
    <text evidence="3">Binds the proteasome.</text>
</comment>
<evidence type="ECO:0000313" key="5">
    <source>
        <dbReference type="EMBL" id="PFH50800.1"/>
    </source>
</evidence>
<keyword evidence="3" id="KW-0653">Protein transport</keyword>
<accession>A0A2A9NSW6</accession>
<comment type="similarity">
    <text evidence="1 3">Belongs to the cut8/STS1 family.</text>
</comment>
<dbReference type="AlphaFoldDB" id="A0A2A9NSW6"/>
<dbReference type="Pfam" id="PF08559">
    <property type="entry name" value="Cut8"/>
    <property type="match status" value="1"/>
</dbReference>
<dbReference type="InterPro" id="IPR038422">
    <property type="entry name" value="Cut8/Sts1_sf"/>
</dbReference>
<dbReference type="Gene3D" id="1.20.58.1590">
    <property type="entry name" value="Tethering factor for nuclear proteasome Cut8/Sts1"/>
    <property type="match status" value="1"/>
</dbReference>
<comment type="function">
    <text evidence="3">Involved in ubiquitin-mediated protein degradation. Regulatory factor in the ubiquitin/proteasome pathway that controls the turnover of proteasome substrates. Targets proteasomes to the nucleus and facilitates the degradation of nuclear proteins.</text>
</comment>
<sequence length="376" mass="41289">MANVLHHHIEFHPRQVSHAPSPFGFGFGLGTSAASAMASVGWQPGSTPGHTNPAAFHQLASAVSQSSRVQKRRLEQDDESESHRYPGPRDESMDRSPTPERPKPSAPKRARIAPASSASKDGHESKENKTSSNDDGIDIGVVLASLPPQSLLPLLNALLHAHPSLKSSVLHLIPRPTLEVAIQALAQAARKLRDAYPYSNVSSPSHTGSGMRDSYVLSRLRPPISEFVSTCFSYFPYFSYMTSSLHSTQPPSSTGSQSPLTILQILHKDKLHPSETFLFLSTLTNHIISQPPLAQTLLMEMLFPRLMEEWNAWADKIDQVVNRQGGIYGSEAAQSWERGLTALAEVKGFEGSTMLRELRDKWVAKAGWMIGRMAMD</sequence>
<dbReference type="GO" id="GO:0071630">
    <property type="term" value="P:nuclear protein quality control by the ubiquitin-proteasome system"/>
    <property type="evidence" value="ECO:0007669"/>
    <property type="project" value="UniProtKB-UniRule"/>
</dbReference>
<evidence type="ECO:0000256" key="1">
    <source>
        <dbReference type="ARBA" id="ARBA00006199"/>
    </source>
</evidence>
<comment type="subcellular location">
    <subcellularLocation>
        <location evidence="3">Cytoplasm</location>
    </subcellularLocation>
    <subcellularLocation>
        <location evidence="3">Nucleus</location>
    </subcellularLocation>
</comment>
<evidence type="ECO:0000256" key="4">
    <source>
        <dbReference type="SAM" id="MobiDB-lite"/>
    </source>
</evidence>
<dbReference type="EMBL" id="KZ301997">
    <property type="protein sequence ID" value="PFH50800.1"/>
    <property type="molecule type" value="Genomic_DNA"/>
</dbReference>
<reference evidence="5 6" key="1">
    <citation type="submission" date="2014-02" db="EMBL/GenBank/DDBJ databases">
        <title>Transposable element dynamics among asymbiotic and ectomycorrhizal Amanita fungi.</title>
        <authorList>
            <consortium name="DOE Joint Genome Institute"/>
            <person name="Hess J."/>
            <person name="Skrede I."/>
            <person name="Wolfe B."/>
            <person name="LaButti K."/>
            <person name="Ohm R.A."/>
            <person name="Grigoriev I.V."/>
            <person name="Pringle A."/>
        </authorList>
    </citation>
    <scope>NUCLEOTIDE SEQUENCE [LARGE SCALE GENOMIC DNA]</scope>
    <source>
        <strain evidence="5 6">SKay4041</strain>
    </source>
</reference>
<keyword evidence="3" id="KW-0963">Cytoplasm</keyword>
<dbReference type="InterPro" id="IPR013868">
    <property type="entry name" value="Cut8/Sts1_fam"/>
</dbReference>
<dbReference type="OrthoDB" id="10061064at2759"/>
<evidence type="ECO:0000256" key="2">
    <source>
        <dbReference type="ARBA" id="ARBA00023242"/>
    </source>
</evidence>
<gene>
    <name evidence="5" type="ORF">AMATHDRAFT_60453</name>
</gene>
<dbReference type="STRING" id="703135.A0A2A9NSW6"/>
<protein>
    <recommendedName>
        <fullName evidence="3">Tethering factor for nuclear proteasome STS1</fullName>
    </recommendedName>
</protein>
<keyword evidence="2 3" id="KW-0539">Nucleus</keyword>
<dbReference type="GO" id="GO:0031144">
    <property type="term" value="P:proteasome localization"/>
    <property type="evidence" value="ECO:0007669"/>
    <property type="project" value="UniProtKB-UniRule"/>
</dbReference>
<keyword evidence="6" id="KW-1185">Reference proteome</keyword>
<organism evidence="5 6">
    <name type="scientific">Amanita thiersii Skay4041</name>
    <dbReference type="NCBI Taxonomy" id="703135"/>
    <lineage>
        <taxon>Eukaryota</taxon>
        <taxon>Fungi</taxon>
        <taxon>Dikarya</taxon>
        <taxon>Basidiomycota</taxon>
        <taxon>Agaricomycotina</taxon>
        <taxon>Agaricomycetes</taxon>
        <taxon>Agaricomycetidae</taxon>
        <taxon>Agaricales</taxon>
        <taxon>Pluteineae</taxon>
        <taxon>Amanitaceae</taxon>
        <taxon>Amanita</taxon>
    </lineage>
</organism>
<evidence type="ECO:0000256" key="3">
    <source>
        <dbReference type="RuleBase" id="RU368013"/>
    </source>
</evidence>
<name>A0A2A9NSW6_9AGAR</name>
<feature type="compositionally biased region" description="Basic and acidic residues" evidence="4">
    <location>
        <begin position="120"/>
        <end position="129"/>
    </location>
</feature>
<proteinExistence type="inferred from homology"/>
<dbReference type="GO" id="GO:0070628">
    <property type="term" value="F:proteasome binding"/>
    <property type="evidence" value="ECO:0007669"/>
    <property type="project" value="TreeGrafter"/>
</dbReference>
<dbReference type="Proteomes" id="UP000242287">
    <property type="component" value="Unassembled WGS sequence"/>
</dbReference>
<evidence type="ECO:0000313" key="6">
    <source>
        <dbReference type="Proteomes" id="UP000242287"/>
    </source>
</evidence>
<dbReference type="GO" id="GO:0005737">
    <property type="term" value="C:cytoplasm"/>
    <property type="evidence" value="ECO:0007669"/>
    <property type="project" value="UniProtKB-SubCell"/>
</dbReference>
<keyword evidence="3" id="KW-0813">Transport</keyword>
<dbReference type="GO" id="GO:0015031">
    <property type="term" value="P:protein transport"/>
    <property type="evidence" value="ECO:0007669"/>
    <property type="project" value="UniProtKB-UniRule"/>
</dbReference>
<feature type="compositionally biased region" description="Basic and acidic residues" evidence="4">
    <location>
        <begin position="81"/>
        <end position="103"/>
    </location>
</feature>
<dbReference type="GO" id="GO:0031965">
    <property type="term" value="C:nuclear membrane"/>
    <property type="evidence" value="ECO:0007669"/>
    <property type="project" value="TreeGrafter"/>
</dbReference>
<dbReference type="PANTHER" id="PTHR28032:SF1">
    <property type="entry name" value="FI02826P"/>
    <property type="match status" value="1"/>
</dbReference>
<dbReference type="PANTHER" id="PTHR28032">
    <property type="entry name" value="FI02826P"/>
    <property type="match status" value="1"/>
</dbReference>